<comment type="caution">
    <text evidence="1">The sequence shown here is derived from an EMBL/GenBank/DDBJ whole genome shotgun (WGS) entry which is preliminary data.</text>
</comment>
<dbReference type="OrthoDB" id="5581181at2759"/>
<sequence>MAEPEHLESCGFRFQMWKNMIYNPIRKKNPLVKIKKYLEMVGRQGRKWVENVVVGWLEVVYCGGRGKLSSAEPAVQNVVAENLQQTYMTALYHTYTTTRIDQLFNILIGECNGAGVLDELFCLLMMMPLSFIRTLDLKDKC</sequence>
<dbReference type="EMBL" id="VSRR010082876">
    <property type="protein sequence ID" value="MPC89994.1"/>
    <property type="molecule type" value="Genomic_DNA"/>
</dbReference>
<dbReference type="Proteomes" id="UP000324222">
    <property type="component" value="Unassembled WGS sequence"/>
</dbReference>
<reference evidence="1 2" key="1">
    <citation type="submission" date="2019-05" db="EMBL/GenBank/DDBJ databases">
        <title>Another draft genome of Portunus trituberculatus and its Hox gene families provides insights of decapod evolution.</title>
        <authorList>
            <person name="Jeong J.-H."/>
            <person name="Song I."/>
            <person name="Kim S."/>
            <person name="Choi T."/>
            <person name="Kim D."/>
            <person name="Ryu S."/>
            <person name="Kim W."/>
        </authorList>
    </citation>
    <scope>NUCLEOTIDE SEQUENCE [LARGE SCALE GENOMIC DNA]</scope>
    <source>
        <tissue evidence="1">Muscle</tissue>
    </source>
</reference>
<keyword evidence="2" id="KW-1185">Reference proteome</keyword>
<proteinExistence type="predicted"/>
<accession>A0A5B7JCA0</accession>
<gene>
    <name evidence="1" type="ORF">E2C01_084960</name>
</gene>
<protein>
    <submittedName>
        <fullName evidence="1">Uncharacterized protein</fullName>
    </submittedName>
</protein>
<name>A0A5B7JCA0_PORTR</name>
<organism evidence="1 2">
    <name type="scientific">Portunus trituberculatus</name>
    <name type="common">Swimming crab</name>
    <name type="synonym">Neptunus trituberculatus</name>
    <dbReference type="NCBI Taxonomy" id="210409"/>
    <lineage>
        <taxon>Eukaryota</taxon>
        <taxon>Metazoa</taxon>
        <taxon>Ecdysozoa</taxon>
        <taxon>Arthropoda</taxon>
        <taxon>Crustacea</taxon>
        <taxon>Multicrustacea</taxon>
        <taxon>Malacostraca</taxon>
        <taxon>Eumalacostraca</taxon>
        <taxon>Eucarida</taxon>
        <taxon>Decapoda</taxon>
        <taxon>Pleocyemata</taxon>
        <taxon>Brachyura</taxon>
        <taxon>Eubrachyura</taxon>
        <taxon>Portunoidea</taxon>
        <taxon>Portunidae</taxon>
        <taxon>Portuninae</taxon>
        <taxon>Portunus</taxon>
    </lineage>
</organism>
<evidence type="ECO:0000313" key="2">
    <source>
        <dbReference type="Proteomes" id="UP000324222"/>
    </source>
</evidence>
<evidence type="ECO:0000313" key="1">
    <source>
        <dbReference type="EMBL" id="MPC89994.1"/>
    </source>
</evidence>
<dbReference type="AlphaFoldDB" id="A0A5B7JCA0"/>